<dbReference type="CDD" id="cd07378">
    <property type="entry name" value="MPP_ACP5"/>
    <property type="match status" value="1"/>
</dbReference>
<dbReference type="InterPro" id="IPR029052">
    <property type="entry name" value="Metallo-depent_PP-like"/>
</dbReference>
<dbReference type="PROSITE" id="PS51257">
    <property type="entry name" value="PROKAR_LIPOPROTEIN"/>
    <property type="match status" value="1"/>
</dbReference>
<evidence type="ECO:0000313" key="9">
    <source>
        <dbReference type="Proteomes" id="UP000216446"/>
    </source>
</evidence>
<dbReference type="InterPro" id="IPR004843">
    <property type="entry name" value="Calcineurin-like_PHP"/>
</dbReference>
<dbReference type="AlphaFoldDB" id="A0A259TZX4"/>
<dbReference type="PANTHER" id="PTHR10161:SF14">
    <property type="entry name" value="TARTRATE-RESISTANT ACID PHOSPHATASE TYPE 5"/>
    <property type="match status" value="1"/>
</dbReference>
<evidence type="ECO:0000256" key="6">
    <source>
        <dbReference type="SAM" id="SignalP"/>
    </source>
</evidence>
<evidence type="ECO:0000256" key="2">
    <source>
        <dbReference type="ARBA" id="ARBA00012646"/>
    </source>
</evidence>
<feature type="domain" description="Calcineurin-like phosphoesterase" evidence="7">
    <location>
        <begin position="58"/>
        <end position="265"/>
    </location>
</feature>
<feature type="signal peptide" evidence="6">
    <location>
        <begin position="1"/>
        <end position="19"/>
    </location>
</feature>
<comment type="caution">
    <text evidence="8">The sequence shown here is derived from an EMBL/GenBank/DDBJ whole genome shotgun (WGS) entry which is preliminary data.</text>
</comment>
<protein>
    <recommendedName>
        <fullName evidence="2">acid phosphatase</fullName>
        <ecNumber evidence="2">3.1.3.2</ecNumber>
    </recommendedName>
</protein>
<gene>
    <name evidence="8" type="ORF">BSZ36_09095</name>
</gene>
<dbReference type="Proteomes" id="UP000216446">
    <property type="component" value="Unassembled WGS sequence"/>
</dbReference>
<dbReference type="SUPFAM" id="SSF56300">
    <property type="entry name" value="Metallo-dependent phosphatases"/>
    <property type="match status" value="1"/>
</dbReference>
<dbReference type="InterPro" id="IPR051558">
    <property type="entry name" value="Metallophosphoesterase_PAP"/>
</dbReference>
<sequence length="375" mass="42347">MRRFSPLLILLGILPALLAAGCSGTPTAVGTRADEFTPEILADYKVPEESQAFSPDVMNFLVVGDWGRNGFFNQRDVAVTMGEVGARINSRFTISTGDNFYTEGVDSIEDPKWERSFENIYTAPALQSRWYSVLGNHDWQGDYQAQIDYMTKSPRWHMPARYYTETVQVDDSTQALFVYLDTTPLSEREPRGKYNKTEDWDPEAQLAWLDKTLAESDAAWKIVVGHHPIYVGSVRYEDNPRLIESLVPIFENRGVQAYFAGHDHNLQHHRPEGSPVDYFVSGAGSLTRGVVQTPNTLFALRVSGFMAVSLLRENLYVHAFEENGQLVYATFIPRVRPDLHSDREIDEETDLSDPKVRADQEAAEEDDGEGTLRTP</sequence>
<keyword evidence="4" id="KW-0378">Hydrolase</keyword>
<dbReference type="InterPro" id="IPR024927">
    <property type="entry name" value="Acid_PPase"/>
</dbReference>
<dbReference type="InParanoid" id="A0A259TZX4"/>
<evidence type="ECO:0000259" key="7">
    <source>
        <dbReference type="Pfam" id="PF00149"/>
    </source>
</evidence>
<evidence type="ECO:0000256" key="4">
    <source>
        <dbReference type="ARBA" id="ARBA00022801"/>
    </source>
</evidence>
<dbReference type="EMBL" id="MQWB01000001">
    <property type="protein sequence ID" value="OZC03114.1"/>
    <property type="molecule type" value="Genomic_DNA"/>
</dbReference>
<proteinExistence type="predicted"/>
<dbReference type="GO" id="GO:0003993">
    <property type="term" value="F:acid phosphatase activity"/>
    <property type="evidence" value="ECO:0007669"/>
    <property type="project" value="UniProtKB-EC"/>
</dbReference>
<feature type="chain" id="PRO_5012378855" description="acid phosphatase" evidence="6">
    <location>
        <begin position="20"/>
        <end position="375"/>
    </location>
</feature>
<evidence type="ECO:0000256" key="3">
    <source>
        <dbReference type="ARBA" id="ARBA00022729"/>
    </source>
</evidence>
<dbReference type="Pfam" id="PF00149">
    <property type="entry name" value="Metallophos"/>
    <property type="match status" value="1"/>
</dbReference>
<dbReference type="Gene3D" id="3.60.21.10">
    <property type="match status" value="1"/>
</dbReference>
<evidence type="ECO:0000256" key="1">
    <source>
        <dbReference type="ARBA" id="ARBA00000032"/>
    </source>
</evidence>
<accession>A0A259TZX4</accession>
<keyword evidence="3 6" id="KW-0732">Signal</keyword>
<evidence type="ECO:0000313" key="8">
    <source>
        <dbReference type="EMBL" id="OZC03114.1"/>
    </source>
</evidence>
<dbReference type="PANTHER" id="PTHR10161">
    <property type="entry name" value="TARTRATE-RESISTANT ACID PHOSPHATASE TYPE 5"/>
    <property type="match status" value="1"/>
</dbReference>
<reference evidence="8 9" key="1">
    <citation type="submission" date="2016-11" db="EMBL/GenBank/DDBJ databases">
        <title>Study of marine rhodopsin-containing bacteria.</title>
        <authorList>
            <person name="Yoshizawa S."/>
            <person name="Kumagai Y."/>
            <person name="Kogure K."/>
        </authorList>
    </citation>
    <scope>NUCLEOTIDE SEQUENCE [LARGE SCALE GENOMIC DNA]</scope>
    <source>
        <strain evidence="8 9">SG-29</strain>
    </source>
</reference>
<evidence type="ECO:0000256" key="5">
    <source>
        <dbReference type="SAM" id="MobiDB-lite"/>
    </source>
</evidence>
<dbReference type="EC" id="3.1.3.2" evidence="2"/>
<comment type="catalytic activity">
    <reaction evidence="1">
        <text>a phosphate monoester + H2O = an alcohol + phosphate</text>
        <dbReference type="Rhea" id="RHEA:15017"/>
        <dbReference type="ChEBI" id="CHEBI:15377"/>
        <dbReference type="ChEBI" id="CHEBI:30879"/>
        <dbReference type="ChEBI" id="CHEBI:43474"/>
        <dbReference type="ChEBI" id="CHEBI:67140"/>
        <dbReference type="EC" id="3.1.3.2"/>
    </reaction>
</comment>
<dbReference type="RefSeq" id="WP_094548114.1">
    <property type="nucleotide sequence ID" value="NZ_MQWB01000001.1"/>
</dbReference>
<organism evidence="8 9">
    <name type="scientific">Rubricoccus marinus</name>
    <dbReference type="NCBI Taxonomy" id="716817"/>
    <lineage>
        <taxon>Bacteria</taxon>
        <taxon>Pseudomonadati</taxon>
        <taxon>Rhodothermota</taxon>
        <taxon>Rhodothermia</taxon>
        <taxon>Rhodothermales</taxon>
        <taxon>Rubricoccaceae</taxon>
        <taxon>Rubricoccus</taxon>
    </lineage>
</organism>
<keyword evidence="9" id="KW-1185">Reference proteome</keyword>
<feature type="region of interest" description="Disordered" evidence="5">
    <location>
        <begin position="341"/>
        <end position="375"/>
    </location>
</feature>
<name>A0A259TZX4_9BACT</name>
<dbReference type="OrthoDB" id="9809781at2"/>